<name>A0A5B8XCA8_9RICK</name>
<sequence length="221" mass="25219">MSAKISKISNFLVPVSFALSVTAMSLVIIESQHFTDSSTQNNKILHISKTENTKSKTIDEKFDDEKNKYEYIDKNIEEKTEKNKDIEKNDISSNSDLEPKKSEEINDLIKDLESVYAKKTPKSVNLDQDLSNSPPNANDDKKIYSIKFNSFVDKDDAVLELNRLRLQHKDLVSKMETSVKPYKSGDKKYFGIFGKVKNGDKKTSQDLCDKFESRGIECVLM</sequence>
<evidence type="ECO:0000256" key="1">
    <source>
        <dbReference type="SAM" id="SignalP"/>
    </source>
</evidence>
<evidence type="ECO:0008006" key="4">
    <source>
        <dbReference type="Google" id="ProtNLM"/>
    </source>
</evidence>
<evidence type="ECO:0000313" key="3">
    <source>
        <dbReference type="Proteomes" id="UP000321934"/>
    </source>
</evidence>
<proteinExistence type="predicted"/>
<protein>
    <recommendedName>
        <fullName evidence="4">SPOR domain-containing protein</fullName>
    </recommendedName>
</protein>
<keyword evidence="1" id="KW-0732">Signal</keyword>
<dbReference type="AlphaFoldDB" id="A0A5B8XCA8"/>
<reference evidence="2 3" key="1">
    <citation type="journal article" date="2019" name="ISME J.">
        <title>Deianiraea, an extracellular bacterium associated with the ciliate Paramecium, suggests an alternative scenario for the evolution of Rickettsiales.</title>
        <authorList>
            <person name="Castelli M."/>
            <person name="Sabaneyeva E."/>
            <person name="Lanzoni O."/>
            <person name="Lebedeva N."/>
            <person name="Floriano A.M."/>
            <person name="Gaiarsa S."/>
            <person name="Benken K."/>
            <person name="Modeo L."/>
            <person name="Bandi C."/>
            <person name="Potekhin A."/>
            <person name="Sassera D."/>
            <person name="Petroni G."/>
        </authorList>
    </citation>
    <scope>NUCLEOTIDE SEQUENCE [LARGE SCALE GENOMIC DNA]</scope>
    <source>
        <strain evidence="2">CyL4-1</strain>
    </source>
</reference>
<organism evidence="2 3">
    <name type="scientific">Candidatus Deianiraea vastatrix</name>
    <dbReference type="NCBI Taxonomy" id="2163644"/>
    <lineage>
        <taxon>Bacteria</taxon>
        <taxon>Pseudomonadati</taxon>
        <taxon>Pseudomonadota</taxon>
        <taxon>Alphaproteobacteria</taxon>
        <taxon>Rickettsiales</taxon>
        <taxon>Candidatus Deianiraeaceae</taxon>
        <taxon>Candidatus Deianiraea</taxon>
    </lineage>
</organism>
<keyword evidence="3" id="KW-1185">Reference proteome</keyword>
<feature type="chain" id="PRO_5022772728" description="SPOR domain-containing protein" evidence="1">
    <location>
        <begin position="24"/>
        <end position="221"/>
    </location>
</feature>
<gene>
    <name evidence="2" type="ORF">Deia_00158</name>
</gene>
<evidence type="ECO:0000313" key="2">
    <source>
        <dbReference type="EMBL" id="QED22968.1"/>
    </source>
</evidence>
<dbReference type="Proteomes" id="UP000321934">
    <property type="component" value="Chromosome"/>
</dbReference>
<feature type="signal peptide" evidence="1">
    <location>
        <begin position="1"/>
        <end position="23"/>
    </location>
</feature>
<dbReference type="EMBL" id="CP029077">
    <property type="protein sequence ID" value="QED22968.1"/>
    <property type="molecule type" value="Genomic_DNA"/>
</dbReference>
<accession>A0A5B8XCA8</accession>